<gene>
    <name evidence="3" type="ORF">SAMN05443428_10899</name>
</gene>
<dbReference type="InterPro" id="IPR017853">
    <property type="entry name" value="GH"/>
</dbReference>
<dbReference type="SMART" id="SM00642">
    <property type="entry name" value="Aamy"/>
    <property type="match status" value="1"/>
</dbReference>
<evidence type="ECO:0000259" key="2">
    <source>
        <dbReference type="SMART" id="SM00642"/>
    </source>
</evidence>
<dbReference type="Pfam" id="PF21653">
    <property type="entry name" value="pulA_all-beta"/>
    <property type="match status" value="1"/>
</dbReference>
<dbReference type="InterPro" id="IPR004193">
    <property type="entry name" value="Glyco_hydro_13_N"/>
</dbReference>
<dbReference type="InterPro" id="IPR013783">
    <property type="entry name" value="Ig-like_fold"/>
</dbReference>
<dbReference type="SUPFAM" id="SSF81296">
    <property type="entry name" value="E set domains"/>
    <property type="match status" value="1"/>
</dbReference>
<dbReference type="SUPFAM" id="SSF51445">
    <property type="entry name" value="(Trans)glycosidases"/>
    <property type="match status" value="1"/>
</dbReference>
<reference evidence="4" key="1">
    <citation type="submission" date="2017-02" db="EMBL/GenBank/DDBJ databases">
        <authorList>
            <person name="Varghese N."/>
            <person name="Submissions S."/>
        </authorList>
    </citation>
    <scope>NUCLEOTIDE SEQUENCE [LARGE SCALE GENOMIC DNA]</scope>
    <source>
        <strain evidence="4">USBA 833</strain>
    </source>
</reference>
<dbReference type="InterPro" id="IPR006047">
    <property type="entry name" value="GH13_cat_dom"/>
</dbReference>
<organism evidence="3 4">
    <name type="scientific">Caloramator quimbayensis</name>
    <dbReference type="NCBI Taxonomy" id="1147123"/>
    <lineage>
        <taxon>Bacteria</taxon>
        <taxon>Bacillati</taxon>
        <taxon>Bacillota</taxon>
        <taxon>Clostridia</taxon>
        <taxon>Eubacteriales</taxon>
        <taxon>Clostridiaceae</taxon>
        <taxon>Caloramator</taxon>
    </lineage>
</organism>
<sequence>MFAAAVIDFNKIKVVLPKGTKINKKDLIIKNRERILNIEEIIIDADSIYVLLKDEINIKHYCFISYKNTTVKAVYTEIFNSKNFNERYYTELPLGCIFNKSSCLFRVWSPAATSVNLLLYKNGDSQINEVPRRLKMYEEKGLWSLNIEENLEGLFYTYEVEVYGIINEAVDPYAKAVSINGLRGAIIDLSKTNPDGFLKEEFLQLKNFTEAIIYEISIRDISMHPDSGIKNKGKFLGLTEENTKSSKGISTGLSHILELGVTHVQLMPIYDFSYTITDEKNPVNYNWGYDPQNYNVPEGSYSIDAYNPEVRIFELKTLIHSLHKNGLGVNMDVVFNHVYDLKTDNLEKIFPGYYFRFSEDGTPSNGSACSNDTASERMMMRRFIIDSVYYFAKEYHIDGFRFDLMGLHDVTTMNAVREKLNTLGRPIMLYGEGWVLNTLLSEDIKANQLNSCKMPHIGHFNDVIRDAVRGSVFIKEDKGFVSGKENMEDKIRYCVTGCADYFNTKKSLFQTPDQSINYVSAHDNNTLWDKLNLSNPEDDIETLKSMQKLSNAIVLTSQGIPFLHSGVEFCRTKYNVEDSVHSEDYINWMDWERKFEFLDVFNYYKGLIKLRKEHNAFKMNSVEQIKNHLEFLDSPKNTVAFILKDYANNDIWKDIIVIYNSNRKNVTITIPQGNWNIVTDKNTAGTDIIRTISGNSMKAEEISIMVLYR</sequence>
<name>A0A1T4XG14_9CLOT</name>
<keyword evidence="4" id="KW-1185">Reference proteome</keyword>
<dbReference type="Gene3D" id="2.60.40.1180">
    <property type="entry name" value="Golgi alpha-mannosidase II"/>
    <property type="match status" value="1"/>
</dbReference>
<dbReference type="InterPro" id="IPR013780">
    <property type="entry name" value="Glyco_hydro_b"/>
</dbReference>
<dbReference type="Proteomes" id="UP000190105">
    <property type="component" value="Unassembled WGS sequence"/>
</dbReference>
<dbReference type="CDD" id="cd02860">
    <property type="entry name" value="E_set_Pullulanase"/>
    <property type="match status" value="1"/>
</dbReference>
<accession>A0A1T4XG14</accession>
<dbReference type="NCBIfam" id="TIGR02104">
    <property type="entry name" value="pulA_typeI"/>
    <property type="match status" value="1"/>
</dbReference>
<dbReference type="InterPro" id="IPR014756">
    <property type="entry name" value="Ig_E-set"/>
</dbReference>
<dbReference type="PANTHER" id="PTHR43002">
    <property type="entry name" value="GLYCOGEN DEBRANCHING ENZYME"/>
    <property type="match status" value="1"/>
</dbReference>
<dbReference type="STRING" id="1147123.SAMN05443428_10899"/>
<dbReference type="CDD" id="cd11341">
    <property type="entry name" value="AmyAc_Pullulanase_LD-like"/>
    <property type="match status" value="1"/>
</dbReference>
<dbReference type="AlphaFoldDB" id="A0A1T4XG14"/>
<proteinExistence type="inferred from homology"/>
<dbReference type="Gene3D" id="3.20.20.80">
    <property type="entry name" value="Glycosidases"/>
    <property type="match status" value="1"/>
</dbReference>
<dbReference type="EMBL" id="FUYH01000008">
    <property type="protein sequence ID" value="SKA88005.1"/>
    <property type="molecule type" value="Genomic_DNA"/>
</dbReference>
<dbReference type="Gene3D" id="2.60.40.10">
    <property type="entry name" value="Immunoglobulins"/>
    <property type="match status" value="1"/>
</dbReference>
<dbReference type="InterPro" id="IPR049117">
    <property type="entry name" value="pulA_all-beta"/>
</dbReference>
<dbReference type="RefSeq" id="WP_242948711.1">
    <property type="nucleotide sequence ID" value="NZ_FUYH01000008.1"/>
</dbReference>
<protein>
    <submittedName>
        <fullName evidence="3">Pullulanase</fullName>
    </submittedName>
</protein>
<evidence type="ECO:0000313" key="4">
    <source>
        <dbReference type="Proteomes" id="UP000190105"/>
    </source>
</evidence>
<evidence type="ECO:0000313" key="3">
    <source>
        <dbReference type="EMBL" id="SKA88005.1"/>
    </source>
</evidence>
<dbReference type="InterPro" id="IPR011840">
    <property type="entry name" value="PulA_typeI"/>
</dbReference>
<dbReference type="GO" id="GO:0005975">
    <property type="term" value="P:carbohydrate metabolic process"/>
    <property type="evidence" value="ECO:0007669"/>
    <property type="project" value="InterPro"/>
</dbReference>
<comment type="similarity">
    <text evidence="1">Belongs to the glycosyl hydrolase 13 family.</text>
</comment>
<dbReference type="GO" id="GO:0004553">
    <property type="term" value="F:hydrolase activity, hydrolyzing O-glycosyl compounds"/>
    <property type="evidence" value="ECO:0007669"/>
    <property type="project" value="InterPro"/>
</dbReference>
<evidence type="ECO:0000256" key="1">
    <source>
        <dbReference type="ARBA" id="ARBA00008061"/>
    </source>
</evidence>
<dbReference type="Pfam" id="PF02922">
    <property type="entry name" value="CBM_48"/>
    <property type="match status" value="1"/>
</dbReference>
<feature type="domain" description="Glycosyl hydrolase family 13 catalytic" evidence="2">
    <location>
        <begin position="241"/>
        <end position="611"/>
    </location>
</feature>